<dbReference type="Proteomes" id="UP000094068">
    <property type="component" value="Unassembled WGS sequence"/>
</dbReference>
<accession>A0A1E5GA23</accession>
<evidence type="ECO:0000313" key="2">
    <source>
        <dbReference type="Proteomes" id="UP000094068"/>
    </source>
</evidence>
<dbReference type="RefSeq" id="WP_069647221.1">
    <property type="nucleotide sequence ID" value="NZ_MIJZ01000016.1"/>
</dbReference>
<organism evidence="1 2">
    <name type="scientific">Enterococcus ureasiticus</name>
    <dbReference type="NCBI Taxonomy" id="903984"/>
    <lineage>
        <taxon>Bacteria</taxon>
        <taxon>Bacillati</taxon>
        <taxon>Bacillota</taxon>
        <taxon>Bacilli</taxon>
        <taxon>Lactobacillales</taxon>
        <taxon>Enterococcaceae</taxon>
        <taxon>Enterococcus</taxon>
    </lineage>
</organism>
<dbReference type="Gene3D" id="2.60.40.4270">
    <property type="entry name" value="Listeria-Bacteroides repeat domain"/>
    <property type="match status" value="1"/>
</dbReference>
<dbReference type="PROSITE" id="PS51257">
    <property type="entry name" value="PROKAR_LIPOPROTEIN"/>
    <property type="match status" value="1"/>
</dbReference>
<comment type="caution">
    <text evidence="1">The sequence shown here is derived from an EMBL/GenBank/DDBJ whole genome shotgun (WGS) entry which is preliminary data.</text>
</comment>
<dbReference type="AlphaFoldDB" id="A0A1E5GA23"/>
<sequence>MTKKMKNFIGIVLFVAFSCFFVFTKAEVVEAYSWSKTLGNSPKVVKMDPENPNIGDIDPNAINIGLVGVDNTISIYNTNGVLTKTIPMYPASMAYHNNFMPNETARVSKAGIYKGRYVDLMFKNTGVYSGDINISPNGTVTFYRTNTYEAYAKYLTMKIVDHETSEEFKDNTFYMPTYLTSIGYSLGQYVKGYDKSLTKAYYIPSADAFLKSSAYLDTTSNAAFDFMSAQGNSKTGEGYFTIYGQTSAAGYSFGSITSGGSATALPFFSPGLKSPLPVDYLPLAIPKTASPSADQKKMELTMKQELSKQTIDKYVPDNDSFKLTITEENTTFLDIQKNDFSLFMNNQEVVNDGTAYTLDVGKSGDKTTITVNLKTSYLKEQNGIAQAKAIEIRQSSAIKQNESDMKAAMNEQKFTVPIAAKLSYDLKFDEASTLKKEIDTPNQDVTLALTPPLTADVTTGYMVTSGTKVSDIPIDNLVKNFRNTMYDWDQVTASYASPTTILSGTGNQIIVVNLISDTFGNTVPVNVTVRVQNNYILSYNLNGGQGTLPAQTAFTSSTSVIVASGATLSKEGATFMGWSLVAEPKDQDKIYKPGDSYGNIAAEKKSATLYAVWKLDAVLYTSWDDKTPTKELSKTIYRNTTETVLPFYWKTTDKVKYKVVVKSGSEIILTKMIENQEDGQELTEAELAILLEKVPDNGSNAVTVDFYELDSDDDVINPSKPSDTLNLTLIIEVPPTAEYTVNFVDEKGNALHEPYVGSGLTGSKVKLSDLQEIETIVEGLKADNYDLIESPADEFLIKPTGNNMNYKFTGLLTLVSAPSSLDFDIKKVAIKAEKFTNPEIKGNPLVVSDTRADKVKWNLKAKVDQPLTSLDNSSVIIPDSIKYSNQEEEIALTDEDVVIFSHTNTESGQYNVTQERWSKGEGFLLDLEPGAIKVLGKYQAKMTITLENAK</sequence>
<reference evidence="2" key="1">
    <citation type="submission" date="2016-09" db="EMBL/GenBank/DDBJ databases">
        <authorList>
            <person name="Gulvik C.A."/>
        </authorList>
    </citation>
    <scope>NUCLEOTIDE SEQUENCE [LARGE SCALE GENOMIC DNA]</scope>
    <source>
        <strain evidence="2">DSM 23328</strain>
    </source>
</reference>
<gene>
    <name evidence="1" type="ORF">BCR21_14425</name>
</gene>
<dbReference type="InterPro" id="IPR042229">
    <property type="entry name" value="Listeria/Bacterioides_rpt_sf"/>
</dbReference>
<protein>
    <submittedName>
        <fullName evidence="1">Uncharacterized protein</fullName>
    </submittedName>
</protein>
<keyword evidence="2" id="KW-1185">Reference proteome</keyword>
<evidence type="ECO:0000313" key="1">
    <source>
        <dbReference type="EMBL" id="OEG09543.1"/>
    </source>
</evidence>
<proteinExistence type="predicted"/>
<dbReference type="EMBL" id="MIJZ01000016">
    <property type="protein sequence ID" value="OEG09543.1"/>
    <property type="molecule type" value="Genomic_DNA"/>
</dbReference>
<dbReference type="STRING" id="903984.BCR21_14425"/>
<name>A0A1E5GA23_9ENTE</name>
<dbReference type="OrthoDB" id="2195211at2"/>